<keyword evidence="3" id="KW-0809">Transit peptide</keyword>
<dbReference type="OrthoDB" id="10265903at2759"/>
<dbReference type="InterPro" id="IPR000473">
    <property type="entry name" value="Ribosomal_bL36"/>
</dbReference>
<evidence type="ECO:0000256" key="2">
    <source>
        <dbReference type="ARBA" id="ARBA00007645"/>
    </source>
</evidence>
<dbReference type="PANTHER" id="PTHR46909:SF1">
    <property type="entry name" value="LARGE RIBOSOMAL SUBUNIT PROTEIN BL36M"/>
    <property type="match status" value="1"/>
</dbReference>
<dbReference type="NCBIfam" id="TIGR01022">
    <property type="entry name" value="rpmJ_bact"/>
    <property type="match status" value="1"/>
</dbReference>
<comment type="similarity">
    <text evidence="2 7">Belongs to the bacterial ribosomal protein bL36 family.</text>
</comment>
<dbReference type="Pfam" id="PF00444">
    <property type="entry name" value="Ribosomal_L36"/>
    <property type="match status" value="1"/>
</dbReference>
<evidence type="ECO:0000256" key="4">
    <source>
        <dbReference type="ARBA" id="ARBA00022980"/>
    </source>
</evidence>
<proteinExistence type="inferred from homology"/>
<dbReference type="PANTHER" id="PTHR46909">
    <property type="entry name" value="39S RIBOSOMAL PROTEIN L36, MITOCHONDRIAL"/>
    <property type="match status" value="1"/>
</dbReference>
<dbReference type="EMBL" id="LR824016">
    <property type="protein sequence ID" value="CAD0200827.1"/>
    <property type="molecule type" value="Genomic_DNA"/>
</dbReference>
<dbReference type="GO" id="GO:0006412">
    <property type="term" value="P:translation"/>
    <property type="evidence" value="ECO:0007669"/>
    <property type="project" value="InterPro"/>
</dbReference>
<dbReference type="InterPro" id="IPR052143">
    <property type="entry name" value="Mitoribosomal_bL36m"/>
</dbReference>
<keyword evidence="4 7" id="KW-0689">Ribosomal protein</keyword>
<evidence type="ECO:0000256" key="6">
    <source>
        <dbReference type="ARBA" id="ARBA00023274"/>
    </source>
</evidence>
<evidence type="ECO:0000256" key="5">
    <source>
        <dbReference type="ARBA" id="ARBA00023128"/>
    </source>
</evidence>
<evidence type="ECO:0000313" key="8">
    <source>
        <dbReference type="EMBL" id="CAD0200827.1"/>
    </source>
</evidence>
<organism evidence="8 9">
    <name type="scientific">Chrysodeixis includens</name>
    <name type="common">Soybean looper</name>
    <name type="synonym">Pseudoplusia includens</name>
    <dbReference type="NCBI Taxonomy" id="689277"/>
    <lineage>
        <taxon>Eukaryota</taxon>
        <taxon>Metazoa</taxon>
        <taxon>Ecdysozoa</taxon>
        <taxon>Arthropoda</taxon>
        <taxon>Hexapoda</taxon>
        <taxon>Insecta</taxon>
        <taxon>Pterygota</taxon>
        <taxon>Neoptera</taxon>
        <taxon>Endopterygota</taxon>
        <taxon>Lepidoptera</taxon>
        <taxon>Glossata</taxon>
        <taxon>Ditrysia</taxon>
        <taxon>Noctuoidea</taxon>
        <taxon>Noctuidae</taxon>
        <taxon>Plusiinae</taxon>
        <taxon>Chrysodeixis</taxon>
    </lineage>
</organism>
<reference evidence="8" key="1">
    <citation type="submission" date="2021-12" db="EMBL/GenBank/DDBJ databases">
        <authorList>
            <person name="King R."/>
        </authorList>
    </citation>
    <scope>NUCLEOTIDE SEQUENCE</scope>
</reference>
<evidence type="ECO:0000313" key="9">
    <source>
        <dbReference type="Proteomes" id="UP001154114"/>
    </source>
</evidence>
<evidence type="ECO:0000256" key="7">
    <source>
        <dbReference type="RuleBase" id="RU000570"/>
    </source>
</evidence>
<dbReference type="AlphaFoldDB" id="A0A9N8Q080"/>
<protein>
    <recommendedName>
        <fullName evidence="7">Ribosomal protein</fullName>
    </recommendedName>
</protein>
<gene>
    <name evidence="8" type="ORF">CINC_LOCUS2508</name>
</gene>
<dbReference type="Proteomes" id="UP001154114">
    <property type="component" value="Chromosome 13"/>
</dbReference>
<comment type="subcellular location">
    <subcellularLocation>
        <location evidence="1">Mitochondrion</location>
    </subcellularLocation>
</comment>
<evidence type="ECO:0000256" key="1">
    <source>
        <dbReference type="ARBA" id="ARBA00004173"/>
    </source>
</evidence>
<dbReference type="GO" id="GO:0005762">
    <property type="term" value="C:mitochondrial large ribosomal subunit"/>
    <property type="evidence" value="ECO:0007669"/>
    <property type="project" value="TreeGrafter"/>
</dbReference>
<dbReference type="SUPFAM" id="SSF57840">
    <property type="entry name" value="Ribosomal protein L36"/>
    <property type="match status" value="1"/>
</dbReference>
<keyword evidence="6 7" id="KW-0687">Ribonucleoprotein</keyword>
<evidence type="ECO:0000256" key="3">
    <source>
        <dbReference type="ARBA" id="ARBA00022946"/>
    </source>
</evidence>
<keyword evidence="5" id="KW-0496">Mitochondrion</keyword>
<dbReference type="InterPro" id="IPR035977">
    <property type="entry name" value="Ribosomal_bL36_sp"/>
</dbReference>
<dbReference type="GO" id="GO:0003735">
    <property type="term" value="F:structural constituent of ribosome"/>
    <property type="evidence" value="ECO:0007669"/>
    <property type="project" value="InterPro"/>
</dbReference>
<keyword evidence="9" id="KW-1185">Reference proteome</keyword>
<sequence length="111" mass="13008">MQRLFSSALRTFSSLRSLPNNSLRLSMFCSPQQFAQEQFLLPSIPMINSTCSFKVKGHVRRRCKSCYFVVRDERLYVICPKSPRHKQMSMKPKPINTWMLTHATQGKARPW</sequence>
<accession>A0A9N8Q080</accession>
<name>A0A9N8Q080_CHRIL</name>